<feature type="region of interest" description="Disordered" evidence="2">
    <location>
        <begin position="137"/>
        <end position="158"/>
    </location>
</feature>
<dbReference type="Gene3D" id="1.25.40.10">
    <property type="entry name" value="Tetratricopeptide repeat domain"/>
    <property type="match status" value="1"/>
</dbReference>
<evidence type="ECO:0000256" key="2">
    <source>
        <dbReference type="SAM" id="MobiDB-lite"/>
    </source>
</evidence>
<dbReference type="RefSeq" id="WP_257891893.1">
    <property type="nucleotide sequence ID" value="NZ_JAIMBW010000001.1"/>
</dbReference>
<sequence length="413" mass="44442">MAFWIAAGLICAVVVGIVFLAARRPSDAVSPAAAYDLQVYRDQLSELDRDVTRGTLTEEEATRARTEVSRRILEADRALQQVQRVEGVSRTGTVIVGLGLVATVAGAFWVYTQIGAPGYPDLPLGGRIAMIEDARENRPSQELAEEQVPDLPSPNADPQRADMVAQLRTVMEQRPEDTEGLTLLAANEAMLGNFRAAHRAQQRLITVLGDDATGRHYIDLAEMMIFAAGGYVSPEAEQALRRGLQLEPRDGTGRYYAGEMYAQQGRPDLALPIWSNLLADSRPEAPWVPPIRAQLADIAFAAGVDLDPALLAAPRGPSAADIEAAQGMDPEDQRAMIENMVETLADRLSTEGGTPQDWAQLITAYGVLGRTNAAQIVHDEALSVFAGSPEALETVESAFRAAMARSGAAEDAQ</sequence>
<protein>
    <submittedName>
        <fullName evidence="3">C-type cytochrome biogenesis protein CcmI</fullName>
    </submittedName>
</protein>
<organism evidence="3">
    <name type="scientific">Gymnodinialimonas phycosphaerae</name>
    <dbReference type="NCBI Taxonomy" id="2841589"/>
    <lineage>
        <taxon>Bacteria</taxon>
        <taxon>Pseudomonadati</taxon>
        <taxon>Pseudomonadota</taxon>
        <taxon>Alphaproteobacteria</taxon>
        <taxon>Rhodobacterales</taxon>
        <taxon>Paracoccaceae</taxon>
        <taxon>Gymnodinialimonas</taxon>
    </lineage>
</organism>
<evidence type="ECO:0000313" key="4">
    <source>
        <dbReference type="Proteomes" id="UP000693972"/>
    </source>
</evidence>
<reference evidence="3 4" key="1">
    <citation type="submission" date="2021-07" db="EMBL/GenBank/DDBJ databases">
        <title>Karlodiniumbacter phycospheric gen. nov., sp. nov., a phycosphere bacterium isolated from karlodinium veneficum.</title>
        <authorList>
            <person name="Peng Y."/>
            <person name="Jiang L."/>
            <person name="Lee J."/>
        </authorList>
    </citation>
    <scope>NUCLEOTIDE SEQUENCE</scope>
    <source>
        <strain evidence="3 4">N5</strain>
    </source>
</reference>
<dbReference type="GO" id="GO:0017004">
    <property type="term" value="P:cytochrome complex assembly"/>
    <property type="evidence" value="ECO:0007669"/>
    <property type="project" value="UniProtKB-KW"/>
</dbReference>
<dbReference type="SUPFAM" id="SSF48452">
    <property type="entry name" value="TPR-like"/>
    <property type="match status" value="1"/>
</dbReference>
<dbReference type="NCBIfam" id="TIGR03142">
    <property type="entry name" value="cytochro_ccmI"/>
    <property type="match status" value="1"/>
</dbReference>
<proteinExistence type="predicted"/>
<evidence type="ECO:0000256" key="1">
    <source>
        <dbReference type="ARBA" id="ARBA00022748"/>
    </source>
</evidence>
<keyword evidence="1" id="KW-0201">Cytochrome c-type biogenesis</keyword>
<keyword evidence="4" id="KW-1185">Reference proteome</keyword>
<dbReference type="AlphaFoldDB" id="A0A975TY00"/>
<dbReference type="InterPro" id="IPR011990">
    <property type="entry name" value="TPR-like_helical_dom_sf"/>
</dbReference>
<dbReference type="InterPro" id="IPR017560">
    <property type="entry name" value="Cyt_c_biogenesis_CcmI"/>
</dbReference>
<dbReference type="Proteomes" id="UP000693972">
    <property type="component" value="Unassembled WGS sequence"/>
</dbReference>
<name>A0A975TY00_9RHOB</name>
<dbReference type="EMBL" id="CP078073">
    <property type="protein sequence ID" value="QXL88831.1"/>
    <property type="molecule type" value="Genomic_DNA"/>
</dbReference>
<gene>
    <name evidence="3" type="primary">ccmI</name>
    <name evidence="3" type="ORF">KUL25_04755</name>
</gene>
<evidence type="ECO:0000313" key="3">
    <source>
        <dbReference type="EMBL" id="QXL88831.1"/>
    </source>
</evidence>
<dbReference type="EMBL" id="JAIMBW010000001">
    <property type="protein sequence ID" value="MBY4892069.1"/>
    <property type="molecule type" value="Genomic_DNA"/>
</dbReference>
<accession>A0A975TY00</accession>